<dbReference type="SUPFAM" id="SSF54523">
    <property type="entry name" value="Pili subunits"/>
    <property type="match status" value="1"/>
</dbReference>
<keyword evidence="8 11" id="KW-1133">Transmembrane helix</keyword>
<evidence type="ECO:0000256" key="2">
    <source>
        <dbReference type="ARBA" id="ARBA00009984"/>
    </source>
</evidence>
<dbReference type="Proteomes" id="UP000246352">
    <property type="component" value="Unassembled WGS sequence"/>
</dbReference>
<dbReference type="PANTHER" id="PTHR30093:SF45">
    <property type="entry name" value="TYPE II SECRETION SYSTEM CORE PROTEIN G"/>
    <property type="match status" value="1"/>
</dbReference>
<keyword evidence="6" id="KW-0997">Cell inner membrane</keyword>
<evidence type="ECO:0000256" key="6">
    <source>
        <dbReference type="ARBA" id="ARBA00022519"/>
    </source>
</evidence>
<evidence type="ECO:0000256" key="9">
    <source>
        <dbReference type="ARBA" id="ARBA00023136"/>
    </source>
</evidence>
<evidence type="ECO:0000256" key="8">
    <source>
        <dbReference type="ARBA" id="ARBA00022989"/>
    </source>
</evidence>
<reference evidence="13 14" key="1">
    <citation type="submission" date="2018-05" db="EMBL/GenBank/DDBJ databases">
        <title>Genomic Encyclopedia of Type Strains, Phase IV (KMG-IV): sequencing the most valuable type-strain genomes for metagenomic binning, comparative biology and taxonomic classification.</title>
        <authorList>
            <person name="Goeker M."/>
        </authorList>
    </citation>
    <scope>NUCLEOTIDE SEQUENCE [LARGE SCALE GENOMIC DNA]</scope>
    <source>
        <strain evidence="13 14">DSM 16791</strain>
    </source>
</reference>
<dbReference type="NCBIfam" id="TIGR02532">
    <property type="entry name" value="IV_pilin_GFxxxE"/>
    <property type="match status" value="1"/>
</dbReference>
<dbReference type="Gene3D" id="3.30.700.10">
    <property type="entry name" value="Glycoprotein, Type 4 Pilin"/>
    <property type="match status" value="1"/>
</dbReference>
<keyword evidence="4" id="KW-1003">Cell membrane</keyword>
<dbReference type="AlphaFoldDB" id="A0A317PRL2"/>
<dbReference type="NCBIfam" id="TIGR01710">
    <property type="entry name" value="typeII_sec_gspG"/>
    <property type="match status" value="1"/>
</dbReference>
<evidence type="ECO:0000256" key="4">
    <source>
        <dbReference type="ARBA" id="ARBA00022475"/>
    </source>
</evidence>
<proteinExistence type="inferred from homology"/>
<sequence length="157" mass="16808">MTMIERSGRDGGGFSPDRPSRPGRGEDGFTLVEMLVVLAIIGLIATLATPRVLRYLGSAKVSTTVTQIRNLEGALELYYLDNGAYPETSEGLSALVKAPDKPSNWNGPYLKGSEVIKDAWGHEFRYELKDNGSTVSILSLGADGKEGGTDTNADISN</sequence>
<comment type="caution">
    <text evidence="13">The sequence shown here is derived from an EMBL/GenBank/DDBJ whole genome shotgun (WGS) entry which is preliminary data.</text>
</comment>
<feature type="region of interest" description="Disordered" evidence="10">
    <location>
        <begin position="1"/>
        <end position="25"/>
    </location>
</feature>
<dbReference type="PRINTS" id="PR00813">
    <property type="entry name" value="BCTERIALGSPG"/>
</dbReference>
<evidence type="ECO:0000256" key="3">
    <source>
        <dbReference type="ARBA" id="ARBA00020042"/>
    </source>
</evidence>
<gene>
    <name evidence="13" type="ORF">DFR52_102186</name>
</gene>
<evidence type="ECO:0000256" key="7">
    <source>
        <dbReference type="ARBA" id="ARBA00022692"/>
    </source>
</evidence>
<comment type="similarity">
    <text evidence="2">Belongs to the GSP G family.</text>
</comment>
<keyword evidence="5" id="KW-0488">Methylation</keyword>
<keyword evidence="14" id="KW-1185">Reference proteome</keyword>
<dbReference type="InterPro" id="IPR045584">
    <property type="entry name" value="Pilin-like"/>
</dbReference>
<dbReference type="InterPro" id="IPR013545">
    <property type="entry name" value="T2SS_protein-GspG_C"/>
</dbReference>
<keyword evidence="9 11" id="KW-0472">Membrane</keyword>
<evidence type="ECO:0000256" key="1">
    <source>
        <dbReference type="ARBA" id="ARBA00004377"/>
    </source>
</evidence>
<evidence type="ECO:0000256" key="10">
    <source>
        <dbReference type="SAM" id="MobiDB-lite"/>
    </source>
</evidence>
<dbReference type="InterPro" id="IPR000983">
    <property type="entry name" value="Bac_GSPG_pilin"/>
</dbReference>
<dbReference type="Pfam" id="PF08334">
    <property type="entry name" value="T2SSG"/>
    <property type="match status" value="1"/>
</dbReference>
<dbReference type="EMBL" id="QGTR01000002">
    <property type="protein sequence ID" value="PWW01524.1"/>
    <property type="molecule type" value="Genomic_DNA"/>
</dbReference>
<protein>
    <recommendedName>
        <fullName evidence="3">Type II secretion system core protein G</fullName>
    </recommendedName>
</protein>
<dbReference type="InterPro" id="IPR010054">
    <property type="entry name" value="Type2_sec_GspG"/>
</dbReference>
<comment type="subcellular location">
    <subcellularLocation>
        <location evidence="1">Cell inner membrane</location>
        <topology evidence="1">Single-pass membrane protein</topology>
    </subcellularLocation>
</comment>
<dbReference type="GO" id="GO:0015628">
    <property type="term" value="P:protein secretion by the type II secretion system"/>
    <property type="evidence" value="ECO:0007669"/>
    <property type="project" value="InterPro"/>
</dbReference>
<dbReference type="InterPro" id="IPR012902">
    <property type="entry name" value="N_methyl_site"/>
</dbReference>
<dbReference type="PANTHER" id="PTHR30093">
    <property type="entry name" value="GENERAL SECRETION PATHWAY PROTEIN G"/>
    <property type="match status" value="1"/>
</dbReference>
<organism evidence="13 14">
    <name type="scientific">Hoeflea marina</name>
    <dbReference type="NCBI Taxonomy" id="274592"/>
    <lineage>
        <taxon>Bacteria</taxon>
        <taxon>Pseudomonadati</taxon>
        <taxon>Pseudomonadota</taxon>
        <taxon>Alphaproteobacteria</taxon>
        <taxon>Hyphomicrobiales</taxon>
        <taxon>Rhizobiaceae</taxon>
        <taxon>Hoeflea</taxon>
    </lineage>
</organism>
<feature type="domain" description="Type II secretion system protein GspG C-terminal" evidence="12">
    <location>
        <begin position="51"/>
        <end position="157"/>
    </location>
</feature>
<feature type="transmembrane region" description="Helical" evidence="11">
    <location>
        <begin position="28"/>
        <end position="48"/>
    </location>
</feature>
<evidence type="ECO:0000313" key="13">
    <source>
        <dbReference type="EMBL" id="PWW01524.1"/>
    </source>
</evidence>
<accession>A0A317PRL2</accession>
<dbReference type="RefSeq" id="WP_245415240.1">
    <property type="nucleotide sequence ID" value="NZ_QGTR01000002.1"/>
</dbReference>
<evidence type="ECO:0000256" key="11">
    <source>
        <dbReference type="SAM" id="Phobius"/>
    </source>
</evidence>
<dbReference type="Pfam" id="PF07963">
    <property type="entry name" value="N_methyl"/>
    <property type="match status" value="1"/>
</dbReference>
<evidence type="ECO:0000256" key="5">
    <source>
        <dbReference type="ARBA" id="ARBA00022481"/>
    </source>
</evidence>
<evidence type="ECO:0000313" key="14">
    <source>
        <dbReference type="Proteomes" id="UP000246352"/>
    </source>
</evidence>
<name>A0A317PRL2_9HYPH</name>
<keyword evidence="7 11" id="KW-0812">Transmembrane</keyword>
<dbReference type="GO" id="GO:0015627">
    <property type="term" value="C:type II protein secretion system complex"/>
    <property type="evidence" value="ECO:0007669"/>
    <property type="project" value="InterPro"/>
</dbReference>
<dbReference type="GO" id="GO:0005886">
    <property type="term" value="C:plasma membrane"/>
    <property type="evidence" value="ECO:0007669"/>
    <property type="project" value="UniProtKB-SubCell"/>
</dbReference>
<evidence type="ECO:0000259" key="12">
    <source>
        <dbReference type="Pfam" id="PF08334"/>
    </source>
</evidence>